<proteinExistence type="predicted"/>
<evidence type="ECO:0000313" key="3">
    <source>
        <dbReference type="EMBL" id="RHC54707.1"/>
    </source>
</evidence>
<dbReference type="NCBIfam" id="TIGR01760">
    <property type="entry name" value="tape_meas_TP901"/>
    <property type="match status" value="1"/>
</dbReference>
<keyword evidence="1" id="KW-1188">Viral release from host cell</keyword>
<protein>
    <submittedName>
        <fullName evidence="3">Phage tail tape measure protein</fullName>
    </submittedName>
</protein>
<dbReference type="AlphaFoldDB" id="A0A414AT73"/>
<dbReference type="SUPFAM" id="SSF58104">
    <property type="entry name" value="Methyl-accepting chemotaxis protein (MCP) signaling domain"/>
    <property type="match status" value="1"/>
</dbReference>
<evidence type="ECO:0000313" key="4">
    <source>
        <dbReference type="Proteomes" id="UP000283975"/>
    </source>
</evidence>
<dbReference type="RefSeq" id="WP_118024777.1">
    <property type="nucleotide sequence ID" value="NZ_JAWYMX010000113.1"/>
</dbReference>
<name>A0A414AT73_9FIRM</name>
<dbReference type="InterPro" id="IPR010090">
    <property type="entry name" value="Phage_tape_meas"/>
</dbReference>
<dbReference type="Pfam" id="PF10145">
    <property type="entry name" value="PhageMin_Tail"/>
    <property type="match status" value="1"/>
</dbReference>
<gene>
    <name evidence="3" type="ORF">DW839_18610</name>
</gene>
<dbReference type="EMBL" id="QSHZ01000020">
    <property type="protein sequence ID" value="RHC54707.1"/>
    <property type="molecule type" value="Genomic_DNA"/>
</dbReference>
<evidence type="ECO:0000259" key="2">
    <source>
        <dbReference type="Pfam" id="PF10145"/>
    </source>
</evidence>
<evidence type="ECO:0000256" key="1">
    <source>
        <dbReference type="ARBA" id="ARBA00022612"/>
    </source>
</evidence>
<sequence>MISGETDQSLNASIRKARSELDSLERKAGLSSKAISESFGGMSVEGINKLGDISDKAFGAIVKGSKLAAAGIAGIAAASTYVGMGFEEQMSTVKAISQASDADMVQLTELAKKMGETTKFSAEEAGKGLEYMAMAGWKTKDMISGLPGIMNLAAASGEDLGSVSDIVTDAMTAFGMSADESARFADVLAQASSNSNTNVGMMGETFKYVAPVAGAFGYTVEDVAVATGLMANAGIKAEKAGTAMRTMLTNLAKPTKQMQGYMDKLSLSLVDGKNKMKPFDQQLREMRASFSKLSEAERAEYAAGIAGKEGMSGLLAIVNASDEDFEKLTKSIEGSAGAAERMAGMRLDNLKGDLTLLLSATQGAGIELYEGFSGDMRNATQYVISWVTSFTDSLEENIPTARRIMKQLGKELENFFGPIVDIGKWFAKNPQVIAGGLTGISAALITFKSVKVAKSGIKMLATISSMASAWPVAATGVMIGAIVGIGAAIEEAERQAAKQSLADHFGDITLSMKELEDAARHSLGEGIFQSIDEMADIGEKTSKFRDSMQAEIREINKAGWKLSLGIEFDEGETASYVTAVDQYVKDAQNYITSRGYELKLAIDIVMGEDQKGLSEESDAFYQSLYGQLEPLQQGLQETLQDITENGLTLDKDKIVRQYLSDISDITSMISDAQNAAQLQMIQGEFSGTALTPESFQNYQTTINEYTEKAIENIDSSYEKILTSLNAQRIAGEKGMEGGISQEEFDSQSEAAAQAHYARKAQAVKDGYQLMRDAIMEAYGDDIGPALEDMDQSISRSLEEFKNIGYGTPEEWMNTMDRAMTDAANASDISAGGKKAIDMLLKGMEPNQEQMAALVEQYKKAGGDMADAQMKGISEAMDEVVSLKGVTGKKDSIGAMIAREAAKDTTMATALMASNNAGAAYANSVIAEIQRKCPEAEQEARDFLNAVRKEFENGMDPITVSIPVTVDMVETYKKSANPYRPHDIPKHGDGGIFNTRHIAEVAEEGPESIIPIDQSPHAIELWRETGKLLGAYEENNYGKMYEGIMRSGGITTDSRTSSFSPTFSPVIYVEGGPDVREQVMSGLENGFEWFKQMMEKYEYERFRAEY</sequence>
<dbReference type="Proteomes" id="UP000283975">
    <property type="component" value="Unassembled WGS sequence"/>
</dbReference>
<organism evidence="3 4">
    <name type="scientific">Enterocloster bolteae</name>
    <dbReference type="NCBI Taxonomy" id="208479"/>
    <lineage>
        <taxon>Bacteria</taxon>
        <taxon>Bacillati</taxon>
        <taxon>Bacillota</taxon>
        <taxon>Clostridia</taxon>
        <taxon>Lachnospirales</taxon>
        <taxon>Lachnospiraceae</taxon>
        <taxon>Enterocloster</taxon>
    </lineage>
</organism>
<feature type="domain" description="Phage tail tape measure protein" evidence="2">
    <location>
        <begin position="109"/>
        <end position="307"/>
    </location>
</feature>
<dbReference type="PANTHER" id="PTHR37813">
    <property type="entry name" value="FELS-2 PROPHAGE PROTEIN"/>
    <property type="match status" value="1"/>
</dbReference>
<reference evidence="3 4" key="1">
    <citation type="submission" date="2018-08" db="EMBL/GenBank/DDBJ databases">
        <title>A genome reference for cultivated species of the human gut microbiota.</title>
        <authorList>
            <person name="Zou Y."/>
            <person name="Xue W."/>
            <person name="Luo G."/>
        </authorList>
    </citation>
    <scope>NUCLEOTIDE SEQUENCE [LARGE SCALE GENOMIC DNA]</scope>
    <source>
        <strain evidence="3 4">AM35-14</strain>
    </source>
</reference>
<comment type="caution">
    <text evidence="3">The sequence shown here is derived from an EMBL/GenBank/DDBJ whole genome shotgun (WGS) entry which is preliminary data.</text>
</comment>
<accession>A0A414AT73</accession>
<dbReference type="PANTHER" id="PTHR37813:SF1">
    <property type="entry name" value="FELS-2 PROPHAGE PROTEIN"/>
    <property type="match status" value="1"/>
</dbReference>